<proteinExistence type="predicted"/>
<accession>A0A839N4T9</accession>
<evidence type="ECO:0000313" key="1">
    <source>
        <dbReference type="EMBL" id="MBB2891769.1"/>
    </source>
</evidence>
<evidence type="ECO:0008006" key="3">
    <source>
        <dbReference type="Google" id="ProtNLM"/>
    </source>
</evidence>
<reference evidence="1 2" key="1">
    <citation type="submission" date="2020-08" db="EMBL/GenBank/DDBJ databases">
        <title>Sequencing the genomes of 1000 actinobacteria strains.</title>
        <authorList>
            <person name="Klenk H.-P."/>
        </authorList>
    </citation>
    <scope>NUCLEOTIDE SEQUENCE [LARGE SCALE GENOMIC DNA]</scope>
    <source>
        <strain evidence="1 2">DSM 105369</strain>
    </source>
</reference>
<keyword evidence="2" id="KW-1185">Reference proteome</keyword>
<comment type="caution">
    <text evidence="1">The sequence shown here is derived from an EMBL/GenBank/DDBJ whole genome shotgun (WGS) entry which is preliminary data.</text>
</comment>
<organism evidence="1 2">
    <name type="scientific">Flexivirga oryzae</name>
    <dbReference type="NCBI Taxonomy" id="1794944"/>
    <lineage>
        <taxon>Bacteria</taxon>
        <taxon>Bacillati</taxon>
        <taxon>Actinomycetota</taxon>
        <taxon>Actinomycetes</taxon>
        <taxon>Micrococcales</taxon>
        <taxon>Dermacoccaceae</taxon>
        <taxon>Flexivirga</taxon>
    </lineage>
</organism>
<evidence type="ECO:0000313" key="2">
    <source>
        <dbReference type="Proteomes" id="UP000559182"/>
    </source>
</evidence>
<name>A0A839N4T9_9MICO</name>
<gene>
    <name evidence="1" type="ORF">FHU39_001753</name>
</gene>
<protein>
    <recommendedName>
        <fullName evidence="3">Carboxypeptidase regulatory-like domain-containing protein</fullName>
    </recommendedName>
</protein>
<dbReference type="Proteomes" id="UP000559182">
    <property type="component" value="Unassembled WGS sequence"/>
</dbReference>
<dbReference type="EMBL" id="JACHVQ010000001">
    <property type="protein sequence ID" value="MBB2891769.1"/>
    <property type="molecule type" value="Genomic_DNA"/>
</dbReference>
<dbReference type="RefSeq" id="WP_183319990.1">
    <property type="nucleotide sequence ID" value="NZ_JACHVQ010000001.1"/>
</dbReference>
<dbReference type="AlphaFoldDB" id="A0A839N4T9"/>
<sequence length="160" mass="17328">MSDIDELAGQPLDAADERILRSLGGIVAANDPVPAGLLERVKFALTVEALGAQVAELLEPTPVGVRASYEPITTVTFNGDEVTVLLTLDSERRPRRRITGWLSTTEVTVQVHGPDGQVDATLDEDGRFEVDFSRAGLVHLVIQQTTEPRPQPLITPPIQI</sequence>